<feature type="transmembrane region" description="Helical" evidence="1">
    <location>
        <begin position="80"/>
        <end position="99"/>
    </location>
</feature>
<dbReference type="Gene3D" id="3.40.50.300">
    <property type="entry name" value="P-loop containing nucleotide triphosphate hydrolases"/>
    <property type="match status" value="1"/>
</dbReference>
<keyword evidence="2" id="KW-0418">Kinase</keyword>
<dbReference type="PANTHER" id="PTHR40078:SF1">
    <property type="entry name" value="INTEGRAL MEMBRANE PROTEIN"/>
    <property type="match status" value="1"/>
</dbReference>
<feature type="transmembrane region" description="Helical" evidence="1">
    <location>
        <begin position="183"/>
        <end position="199"/>
    </location>
</feature>
<reference evidence="2" key="1">
    <citation type="journal article" date="2021" name="PeerJ">
        <title>Extensive microbial diversity within the chicken gut microbiome revealed by metagenomics and culture.</title>
        <authorList>
            <person name="Gilroy R."/>
            <person name="Ravi A."/>
            <person name="Getino M."/>
            <person name="Pursley I."/>
            <person name="Horton D.L."/>
            <person name="Alikhan N.F."/>
            <person name="Baker D."/>
            <person name="Gharbi K."/>
            <person name="Hall N."/>
            <person name="Watson M."/>
            <person name="Adriaenssens E.M."/>
            <person name="Foster-Nyarko E."/>
            <person name="Jarju S."/>
            <person name="Secka A."/>
            <person name="Antonio M."/>
            <person name="Oren A."/>
            <person name="Chaudhuri R.R."/>
            <person name="La Ragione R."/>
            <person name="Hildebrand F."/>
            <person name="Pallen M.J."/>
        </authorList>
    </citation>
    <scope>NUCLEOTIDE SEQUENCE</scope>
    <source>
        <strain evidence="2">CHK165-2605</strain>
    </source>
</reference>
<gene>
    <name evidence="2" type="ORF">H9756_06430</name>
</gene>
<evidence type="ECO:0000256" key="1">
    <source>
        <dbReference type="SAM" id="Phobius"/>
    </source>
</evidence>
<keyword evidence="2" id="KW-0808">Transferase</keyword>
<comment type="caution">
    <text evidence="2">The sequence shown here is derived from an EMBL/GenBank/DDBJ whole genome shotgun (WGS) entry which is preliminary data.</text>
</comment>
<dbReference type="EMBL" id="DWWI01000138">
    <property type="protein sequence ID" value="HJC43303.1"/>
    <property type="molecule type" value="Genomic_DNA"/>
</dbReference>
<accession>A0A9D2T162</accession>
<sequence length="435" mass="48990">MGKLKRYIVFLIGLFINSLGVSLITKADLGTSPISSIPYVLSLNFPFTLGQFTIAFSLLLILIQLIILRRNFKAEHLLQIPISILFGYFIDLTMVMLFFVDPQSYISSVIYLLVGCLILGFGVYTEVLANVAMLPGESFVRAVSSTWKTEFGTTKVAFDVSLTVIAAVLSLIFAHRLDGVREGTIIAALLVGFIARLFGRKLSFLDALLFHSNEGQQPAAVSASDNTCSSPLPVIVIGRQYGSGGHDIGKALAEKLGYHFYDNEIIQMTAGSTGYDPQFIKDREENMTNSFLYDLMSQMYVYSETQESPRDEIFESEAKVIRDLAEKGNCVIVGRCADYVLRDRPDTLKVYLHASEDFRTERIMKTENLSREDALQKVRRMDRRRSDNYRYYTRRIWGRAQNYDLTVNTEIGTEAVQNMIRELLEIKLKEAGSPA</sequence>
<dbReference type="SUPFAM" id="SSF52540">
    <property type="entry name" value="P-loop containing nucleoside triphosphate hydrolases"/>
    <property type="match status" value="1"/>
</dbReference>
<evidence type="ECO:0000313" key="3">
    <source>
        <dbReference type="Proteomes" id="UP000823895"/>
    </source>
</evidence>
<dbReference type="Pfam" id="PF19700">
    <property type="entry name" value="DUF6198"/>
    <property type="match status" value="1"/>
</dbReference>
<dbReference type="Pfam" id="PF13189">
    <property type="entry name" value="Cytidylate_kin2"/>
    <property type="match status" value="1"/>
</dbReference>
<organism evidence="2 3">
    <name type="scientific">Candidatus Mediterraneibacter gallistercoris</name>
    <dbReference type="NCBI Taxonomy" id="2838671"/>
    <lineage>
        <taxon>Bacteria</taxon>
        <taxon>Bacillati</taxon>
        <taxon>Bacillota</taxon>
        <taxon>Clostridia</taxon>
        <taxon>Lachnospirales</taxon>
        <taxon>Lachnospiraceae</taxon>
        <taxon>Mediterraneibacter</taxon>
    </lineage>
</organism>
<keyword evidence="1" id="KW-1133">Transmembrane helix</keyword>
<feature type="transmembrane region" description="Helical" evidence="1">
    <location>
        <begin position="7"/>
        <end position="25"/>
    </location>
</feature>
<proteinExistence type="predicted"/>
<dbReference type="PANTHER" id="PTHR40078">
    <property type="entry name" value="INTEGRAL MEMBRANE PROTEIN-RELATED"/>
    <property type="match status" value="1"/>
</dbReference>
<dbReference type="Proteomes" id="UP000823895">
    <property type="component" value="Unassembled WGS sequence"/>
</dbReference>
<feature type="transmembrane region" description="Helical" evidence="1">
    <location>
        <begin position="45"/>
        <end position="68"/>
    </location>
</feature>
<protein>
    <submittedName>
        <fullName evidence="2">Cytidylate kinase family protein</fullName>
    </submittedName>
</protein>
<keyword evidence="1" id="KW-0812">Transmembrane</keyword>
<keyword evidence="1" id="KW-0472">Membrane</keyword>
<name>A0A9D2T162_9FIRM</name>
<evidence type="ECO:0000313" key="2">
    <source>
        <dbReference type="EMBL" id="HJC43303.1"/>
    </source>
</evidence>
<dbReference type="InterPro" id="IPR038750">
    <property type="entry name" value="YczE/YyaS-like"/>
</dbReference>
<dbReference type="InterPro" id="IPR027417">
    <property type="entry name" value="P-loop_NTPase"/>
</dbReference>
<dbReference type="GO" id="GO:0016301">
    <property type="term" value="F:kinase activity"/>
    <property type="evidence" value="ECO:0007669"/>
    <property type="project" value="UniProtKB-KW"/>
</dbReference>
<reference evidence="2" key="2">
    <citation type="submission" date="2021-04" db="EMBL/GenBank/DDBJ databases">
        <authorList>
            <person name="Gilroy R."/>
        </authorList>
    </citation>
    <scope>NUCLEOTIDE SEQUENCE</scope>
    <source>
        <strain evidence="2">CHK165-2605</strain>
    </source>
</reference>
<feature type="transmembrane region" description="Helical" evidence="1">
    <location>
        <begin position="156"/>
        <end position="177"/>
    </location>
</feature>
<dbReference type="AlphaFoldDB" id="A0A9D2T162"/>
<feature type="transmembrane region" description="Helical" evidence="1">
    <location>
        <begin position="105"/>
        <end position="124"/>
    </location>
</feature>